<evidence type="ECO:0000313" key="2">
    <source>
        <dbReference type="EMBL" id="MBL0387427.1"/>
    </source>
</evidence>
<reference evidence="2 3" key="1">
    <citation type="submission" date="2021-01" db="EMBL/GenBank/DDBJ databases">
        <title>Tumebacillus sp. strain ITR2 16S ribosomal RNA gene Genome sequencing and assembly.</title>
        <authorList>
            <person name="Kang M."/>
        </authorList>
    </citation>
    <scope>NUCLEOTIDE SEQUENCE [LARGE SCALE GENOMIC DNA]</scope>
    <source>
        <strain evidence="2 3">ITR2</strain>
    </source>
</reference>
<dbReference type="Proteomes" id="UP000602284">
    <property type="component" value="Unassembled WGS sequence"/>
</dbReference>
<feature type="transmembrane region" description="Helical" evidence="1">
    <location>
        <begin position="376"/>
        <end position="396"/>
    </location>
</feature>
<keyword evidence="1" id="KW-1133">Transmembrane helix</keyword>
<keyword evidence="3" id="KW-1185">Reference proteome</keyword>
<evidence type="ECO:0000256" key="1">
    <source>
        <dbReference type="SAM" id="Phobius"/>
    </source>
</evidence>
<dbReference type="EMBL" id="JAEQNB010000003">
    <property type="protein sequence ID" value="MBL0387427.1"/>
    <property type="molecule type" value="Genomic_DNA"/>
</dbReference>
<feature type="transmembrane region" description="Helical" evidence="1">
    <location>
        <begin position="5"/>
        <end position="20"/>
    </location>
</feature>
<dbReference type="Pfam" id="PF02447">
    <property type="entry name" value="GntP_permease"/>
    <property type="match status" value="1"/>
</dbReference>
<organism evidence="2 3">
    <name type="scientific">Tumebacillus amylolyticus</name>
    <dbReference type="NCBI Taxonomy" id="2801339"/>
    <lineage>
        <taxon>Bacteria</taxon>
        <taxon>Bacillati</taxon>
        <taxon>Bacillota</taxon>
        <taxon>Bacilli</taxon>
        <taxon>Bacillales</taxon>
        <taxon>Alicyclobacillaceae</taxon>
        <taxon>Tumebacillus</taxon>
    </lineage>
</organism>
<dbReference type="PANTHER" id="PTHR30354">
    <property type="entry name" value="GNT FAMILY GLUCONATE TRANSPORTER"/>
    <property type="match status" value="1"/>
</dbReference>
<keyword evidence="1" id="KW-0812">Transmembrane</keyword>
<gene>
    <name evidence="2" type="ORF">JJB07_12260</name>
</gene>
<feature type="transmembrane region" description="Helical" evidence="1">
    <location>
        <begin position="322"/>
        <end position="341"/>
    </location>
</feature>
<feature type="transmembrane region" description="Helical" evidence="1">
    <location>
        <begin position="455"/>
        <end position="475"/>
    </location>
</feature>
<comment type="caution">
    <text evidence="2">The sequence shown here is derived from an EMBL/GenBank/DDBJ whole genome shotgun (WGS) entry which is preliminary data.</text>
</comment>
<keyword evidence="1" id="KW-0472">Membrane</keyword>
<feature type="transmembrane region" description="Helical" evidence="1">
    <location>
        <begin position="178"/>
        <end position="199"/>
    </location>
</feature>
<feature type="transmembrane region" description="Helical" evidence="1">
    <location>
        <begin position="294"/>
        <end position="315"/>
    </location>
</feature>
<name>A0ABS1JAW6_9BACL</name>
<dbReference type="InterPro" id="IPR003474">
    <property type="entry name" value="Glcn_transporter"/>
</dbReference>
<dbReference type="PANTHER" id="PTHR30354:SF7">
    <property type="entry name" value="BLL7963 PROTEIN"/>
    <property type="match status" value="1"/>
</dbReference>
<accession>A0ABS1JAW6</accession>
<feature type="transmembrane region" description="Helical" evidence="1">
    <location>
        <begin position="99"/>
        <end position="128"/>
    </location>
</feature>
<feature type="transmembrane region" description="Helical" evidence="1">
    <location>
        <begin position="26"/>
        <end position="45"/>
    </location>
</feature>
<protein>
    <submittedName>
        <fullName evidence="2">GntP family permease</fullName>
    </submittedName>
</protein>
<feature type="transmembrane region" description="Helical" evidence="1">
    <location>
        <begin position="66"/>
        <end position="87"/>
    </location>
</feature>
<feature type="transmembrane region" description="Helical" evidence="1">
    <location>
        <begin position="246"/>
        <end position="265"/>
    </location>
</feature>
<proteinExistence type="predicted"/>
<sequence>MFLDILAILVSLGLLMFVAYRGYPVIIFAPIFALLAAGLSGLALMPSYSESFMTQAANYVKSYFPIFLLGAIFGKVMEMNGAAASIAHNVVKAIGSKRAILAVVLACGILTYGGVSLFVVAFAVYPFAAALFREADIPKRLLPGTIALGAFTFTMDALPGTPQIQNIIPTAVFGTDAYAAPVVGIIGGLLVFTCGLLWLERRRRQAAAAGEGYGTGHRNEPEVVQAQLEAAATGVSKGVVEQPKYMSIWLALLPLVVVLVLNYVFSRTGLGADKWYDAGMLKQTFKIENVKNIVSSWALIGALTTGVVVALLINAREVKGKLAGGLTAAAAGALLAIFNTASEVGFGNVIKTLPGFSGIRDAILGGGSHPLLSEALAVNVLAGITGSASGGLSIALDVMGKQYLALANATGLSPELLHRIASMASGGMDTLPHNGAVITLLAITGLTHRQSYKDIFAITVVKTLTVFLLAGVLSIF</sequence>
<evidence type="ECO:0000313" key="3">
    <source>
        <dbReference type="Proteomes" id="UP000602284"/>
    </source>
</evidence>
<dbReference type="RefSeq" id="WP_201635400.1">
    <property type="nucleotide sequence ID" value="NZ_JAEQNB010000003.1"/>
</dbReference>